<keyword evidence="1" id="KW-0812">Transmembrane</keyword>
<feature type="signal peptide" evidence="2">
    <location>
        <begin position="1"/>
        <end position="17"/>
    </location>
</feature>
<reference evidence="3 4" key="1">
    <citation type="submission" date="2024-01" db="EMBL/GenBank/DDBJ databases">
        <title>Genome assemblies of Stephania.</title>
        <authorList>
            <person name="Yang L."/>
        </authorList>
    </citation>
    <scope>NUCLEOTIDE SEQUENCE [LARGE SCALE GENOMIC DNA]</scope>
    <source>
        <strain evidence="3">YNDBR</strain>
        <tissue evidence="3">Leaf</tissue>
    </source>
</reference>
<keyword evidence="1" id="KW-1133">Transmembrane helix</keyword>
<dbReference type="AlphaFoldDB" id="A0AAP0JYX7"/>
<feature type="chain" id="PRO_5042915511" description="Secreted protein" evidence="2">
    <location>
        <begin position="18"/>
        <end position="96"/>
    </location>
</feature>
<proteinExistence type="predicted"/>
<keyword evidence="2" id="KW-0732">Signal</keyword>
<evidence type="ECO:0008006" key="5">
    <source>
        <dbReference type="Google" id="ProtNLM"/>
    </source>
</evidence>
<sequence>MPFTALLLVCPPHCVVSSSALLVRYLYWCFAILGTDAPHRHRLSAPTVMYVLASTSSPIRVGVMCRLSQCSSQHRELLHHGCLSLCVLFVIALMEM</sequence>
<evidence type="ECO:0000313" key="4">
    <source>
        <dbReference type="Proteomes" id="UP001420932"/>
    </source>
</evidence>
<keyword evidence="4" id="KW-1185">Reference proteome</keyword>
<accession>A0AAP0JYX7</accession>
<evidence type="ECO:0000256" key="1">
    <source>
        <dbReference type="SAM" id="Phobius"/>
    </source>
</evidence>
<gene>
    <name evidence="3" type="ORF">Syun_012066</name>
</gene>
<dbReference type="EMBL" id="JBBNAF010000005">
    <property type="protein sequence ID" value="KAK9142666.1"/>
    <property type="molecule type" value="Genomic_DNA"/>
</dbReference>
<dbReference type="Proteomes" id="UP001420932">
    <property type="component" value="Unassembled WGS sequence"/>
</dbReference>
<feature type="transmembrane region" description="Helical" evidence="1">
    <location>
        <begin position="77"/>
        <end position="94"/>
    </location>
</feature>
<feature type="transmembrane region" description="Helical" evidence="1">
    <location>
        <begin position="47"/>
        <end position="65"/>
    </location>
</feature>
<evidence type="ECO:0000256" key="2">
    <source>
        <dbReference type="SAM" id="SignalP"/>
    </source>
</evidence>
<organism evidence="3 4">
    <name type="scientific">Stephania yunnanensis</name>
    <dbReference type="NCBI Taxonomy" id="152371"/>
    <lineage>
        <taxon>Eukaryota</taxon>
        <taxon>Viridiplantae</taxon>
        <taxon>Streptophyta</taxon>
        <taxon>Embryophyta</taxon>
        <taxon>Tracheophyta</taxon>
        <taxon>Spermatophyta</taxon>
        <taxon>Magnoliopsida</taxon>
        <taxon>Ranunculales</taxon>
        <taxon>Menispermaceae</taxon>
        <taxon>Menispermoideae</taxon>
        <taxon>Cissampelideae</taxon>
        <taxon>Stephania</taxon>
    </lineage>
</organism>
<name>A0AAP0JYX7_9MAGN</name>
<evidence type="ECO:0000313" key="3">
    <source>
        <dbReference type="EMBL" id="KAK9142666.1"/>
    </source>
</evidence>
<comment type="caution">
    <text evidence="3">The sequence shown here is derived from an EMBL/GenBank/DDBJ whole genome shotgun (WGS) entry which is preliminary data.</text>
</comment>
<protein>
    <recommendedName>
        <fullName evidence="5">Secreted protein</fullName>
    </recommendedName>
</protein>
<keyword evidence="1" id="KW-0472">Membrane</keyword>